<evidence type="ECO:0000256" key="1">
    <source>
        <dbReference type="SAM" id="MobiDB-lite"/>
    </source>
</evidence>
<dbReference type="Pfam" id="PF26206">
    <property type="entry name" value="PTX3_N"/>
    <property type="match status" value="1"/>
</dbReference>
<feature type="domain" description="PTX3-like N-terminal" evidence="3">
    <location>
        <begin position="83"/>
        <end position="177"/>
    </location>
</feature>
<evidence type="ECO:0000313" key="4">
    <source>
        <dbReference type="EMBL" id="KAJ8410748.1"/>
    </source>
</evidence>
<keyword evidence="5" id="KW-1185">Reference proteome</keyword>
<dbReference type="AlphaFoldDB" id="A0AAD7SYM5"/>
<gene>
    <name evidence="4" type="ORF">AAFF_G00187050</name>
</gene>
<feature type="region of interest" description="Disordered" evidence="1">
    <location>
        <begin position="39"/>
        <end position="59"/>
    </location>
</feature>
<dbReference type="PANTHER" id="PTHR46943:SF1">
    <property type="entry name" value="PENTRAXIN-RELATED PROTEIN PTX3"/>
    <property type="match status" value="1"/>
</dbReference>
<feature type="chain" id="PRO_5041967343" description="PTX3-like N-terminal domain-containing protein" evidence="2">
    <location>
        <begin position="23"/>
        <end position="181"/>
    </location>
</feature>
<organism evidence="4 5">
    <name type="scientific">Aldrovandia affinis</name>
    <dbReference type="NCBI Taxonomy" id="143900"/>
    <lineage>
        <taxon>Eukaryota</taxon>
        <taxon>Metazoa</taxon>
        <taxon>Chordata</taxon>
        <taxon>Craniata</taxon>
        <taxon>Vertebrata</taxon>
        <taxon>Euteleostomi</taxon>
        <taxon>Actinopterygii</taxon>
        <taxon>Neopterygii</taxon>
        <taxon>Teleostei</taxon>
        <taxon>Notacanthiformes</taxon>
        <taxon>Halosauridae</taxon>
        <taxon>Aldrovandia</taxon>
    </lineage>
</organism>
<dbReference type="InterPro" id="IPR058832">
    <property type="entry name" value="PTX3_N"/>
</dbReference>
<dbReference type="EMBL" id="JAINUG010000025">
    <property type="protein sequence ID" value="KAJ8410748.1"/>
    <property type="molecule type" value="Genomic_DNA"/>
</dbReference>
<dbReference type="Proteomes" id="UP001221898">
    <property type="component" value="Unassembled WGS sequence"/>
</dbReference>
<dbReference type="InterPro" id="IPR042837">
    <property type="entry name" value="PTX3"/>
</dbReference>
<evidence type="ECO:0000313" key="5">
    <source>
        <dbReference type="Proteomes" id="UP001221898"/>
    </source>
</evidence>
<accession>A0AAD7SYM5</accession>
<sequence>MPLSRVLLVCVVCSCSVLLTRGSDYIEVNFPDAYSNEIAEGEQKETSPSEASVGPMPSPCKTPEFPKWDKLFTMLENSQMKENMLLQYTNDIIKVELQALRGEMLQFVANYAGGCASSVDNAGRRLTLLLDMKLAQTLERVKESNADQRAHQDGLLQHLLAASRAQAARLSKMESSCLAAR</sequence>
<protein>
    <recommendedName>
        <fullName evidence="3">PTX3-like N-terminal domain-containing protein</fullName>
    </recommendedName>
</protein>
<name>A0AAD7SYM5_9TELE</name>
<comment type="caution">
    <text evidence="4">The sequence shown here is derived from an EMBL/GenBank/DDBJ whole genome shotgun (WGS) entry which is preliminary data.</text>
</comment>
<feature type="signal peptide" evidence="2">
    <location>
        <begin position="1"/>
        <end position="22"/>
    </location>
</feature>
<dbReference type="PANTHER" id="PTHR46943">
    <property type="entry name" value="PENTRAXIN-RELATED PROTEIN PTX3"/>
    <property type="match status" value="1"/>
</dbReference>
<dbReference type="GO" id="GO:0045087">
    <property type="term" value="P:innate immune response"/>
    <property type="evidence" value="ECO:0007669"/>
    <property type="project" value="TreeGrafter"/>
</dbReference>
<keyword evidence="2" id="KW-0732">Signal</keyword>
<evidence type="ECO:0000256" key="2">
    <source>
        <dbReference type="SAM" id="SignalP"/>
    </source>
</evidence>
<evidence type="ECO:0000259" key="3">
    <source>
        <dbReference type="Pfam" id="PF26206"/>
    </source>
</evidence>
<dbReference type="GO" id="GO:0001849">
    <property type="term" value="F:complement component C1q complex binding"/>
    <property type="evidence" value="ECO:0007669"/>
    <property type="project" value="TreeGrafter"/>
</dbReference>
<reference evidence="4" key="1">
    <citation type="journal article" date="2023" name="Science">
        <title>Genome structures resolve the early diversification of teleost fishes.</title>
        <authorList>
            <person name="Parey E."/>
            <person name="Louis A."/>
            <person name="Montfort J."/>
            <person name="Bouchez O."/>
            <person name="Roques C."/>
            <person name="Iampietro C."/>
            <person name="Lluch J."/>
            <person name="Castinel A."/>
            <person name="Donnadieu C."/>
            <person name="Desvignes T."/>
            <person name="Floi Bucao C."/>
            <person name="Jouanno E."/>
            <person name="Wen M."/>
            <person name="Mejri S."/>
            <person name="Dirks R."/>
            <person name="Jansen H."/>
            <person name="Henkel C."/>
            <person name="Chen W.J."/>
            <person name="Zahm M."/>
            <person name="Cabau C."/>
            <person name="Klopp C."/>
            <person name="Thompson A.W."/>
            <person name="Robinson-Rechavi M."/>
            <person name="Braasch I."/>
            <person name="Lecointre G."/>
            <person name="Bobe J."/>
            <person name="Postlethwait J.H."/>
            <person name="Berthelot C."/>
            <person name="Roest Crollius H."/>
            <person name="Guiguen Y."/>
        </authorList>
    </citation>
    <scope>NUCLEOTIDE SEQUENCE</scope>
    <source>
        <strain evidence="4">NC1722</strain>
    </source>
</reference>
<dbReference type="GO" id="GO:0005615">
    <property type="term" value="C:extracellular space"/>
    <property type="evidence" value="ECO:0007669"/>
    <property type="project" value="TreeGrafter"/>
</dbReference>
<proteinExistence type="predicted"/>